<comment type="caution">
    <text evidence="3">The sequence shown here is derived from an EMBL/GenBank/DDBJ whole genome shotgun (WGS) entry which is preliminary data.</text>
</comment>
<name>A0AA41BYG9_9GAMM</name>
<evidence type="ECO:0000256" key="1">
    <source>
        <dbReference type="SAM" id="MobiDB-lite"/>
    </source>
</evidence>
<evidence type="ECO:0000259" key="2">
    <source>
        <dbReference type="Pfam" id="PF13672"/>
    </source>
</evidence>
<reference evidence="3" key="2">
    <citation type="submission" date="2022-09" db="EMBL/GenBank/DDBJ databases">
        <title>Rouxiella aceris sp. nov., isolated from tree sap and emended description of the genus Rhouxiella.</title>
        <authorList>
            <person name="Kim I.S."/>
        </authorList>
    </citation>
    <scope>NUCLEOTIDE SEQUENCE</scope>
    <source>
        <strain evidence="3">SAP-2</strain>
    </source>
</reference>
<accession>A0AA41BYG9</accession>
<feature type="region of interest" description="Disordered" evidence="1">
    <location>
        <begin position="55"/>
        <end position="98"/>
    </location>
</feature>
<feature type="compositionally biased region" description="Polar residues" evidence="1">
    <location>
        <begin position="55"/>
        <end position="67"/>
    </location>
</feature>
<feature type="domain" description="PPM-type phosphatase" evidence="2">
    <location>
        <begin position="322"/>
        <end position="567"/>
    </location>
</feature>
<dbReference type="InterPro" id="IPR036457">
    <property type="entry name" value="PPM-type-like_dom_sf"/>
</dbReference>
<dbReference type="Gene3D" id="3.60.40.10">
    <property type="entry name" value="PPM-type phosphatase domain"/>
    <property type="match status" value="1"/>
</dbReference>
<dbReference type="SUPFAM" id="SSF81606">
    <property type="entry name" value="PP2C-like"/>
    <property type="match status" value="1"/>
</dbReference>
<sequence length="583" mass="63867">MEGNANLYQKVLSLIIGHHSLEISDSARVELCSDTELQDVFNDLVALIQNKAQTYKPENTTQTQSAEHPTDESRGSFPDSARQDILQSESVSPQNPPEIVVCSEVEPVVDASPEATEPAGVTPDADTILPATIATSSEVDVAPEEGGDQNWQLAPFLPLDITKTVPPAMPEKADMKPGDIPAARANTSAKITRALPPFAKINIANARVGTPFHSEIDISLDYGETARIQNVVFAKEIGVFFDPENSVLKGIPSESGDIEMTVTWSLSHGQTYSDKVIFIVNPDPRSLWKIIEPPAADKYFKANIDHKTLYETEARIAAASRRGRSHEHVGSFRDDDFSISHCPDTGWSIMLVADGAGSAKNSRQGSRIVTETVGQYLTHYFGGDRGRELSELVNRWEPADQQNIGTAFRHQFHQASAMAINNIKNESIAAEETVKSYSTTLLVAVTYRSGEDLFAAAFWMGDGAIAAYGPTGKVRVLGTPDSGEYAGQTRFLDAEAVQDPDFSKRVSIGKWKDISHLILMTDGVSDPFFETDNGLQKAEKWDALVNELSPALNTPDKTSEQLAEWLNFFIPGNHDDRTIVVYW</sequence>
<organism evidence="3 4">
    <name type="scientific">Rouxiella silvae</name>
    <dbReference type="NCBI Taxonomy" id="1646373"/>
    <lineage>
        <taxon>Bacteria</taxon>
        <taxon>Pseudomonadati</taxon>
        <taxon>Pseudomonadota</taxon>
        <taxon>Gammaproteobacteria</taxon>
        <taxon>Enterobacterales</taxon>
        <taxon>Yersiniaceae</taxon>
        <taxon>Rouxiella</taxon>
    </lineage>
</organism>
<dbReference type="InterPro" id="IPR001932">
    <property type="entry name" value="PPM-type_phosphatase-like_dom"/>
</dbReference>
<dbReference type="Proteomes" id="UP000705283">
    <property type="component" value="Unassembled WGS sequence"/>
</dbReference>
<proteinExistence type="predicted"/>
<dbReference type="EMBL" id="JADMKS010000010">
    <property type="protein sequence ID" value="MBF6639150.1"/>
    <property type="molecule type" value="Genomic_DNA"/>
</dbReference>
<reference evidence="3" key="1">
    <citation type="submission" date="2020-11" db="EMBL/GenBank/DDBJ databases">
        <authorList>
            <person name="Lee S.D."/>
        </authorList>
    </citation>
    <scope>NUCLEOTIDE SEQUENCE</scope>
    <source>
        <strain evidence="3">SAP-2</strain>
    </source>
</reference>
<protein>
    <submittedName>
        <fullName evidence="3">Protein phosphatase 2C domain-containing protein</fullName>
    </submittedName>
</protein>
<evidence type="ECO:0000313" key="4">
    <source>
        <dbReference type="Proteomes" id="UP000705283"/>
    </source>
</evidence>
<dbReference type="AlphaFoldDB" id="A0AA41BYG9"/>
<dbReference type="RefSeq" id="WP_194978723.1">
    <property type="nucleotide sequence ID" value="NZ_JADMKS010000010.1"/>
</dbReference>
<dbReference type="Pfam" id="PF13672">
    <property type="entry name" value="PP2C_2"/>
    <property type="match status" value="1"/>
</dbReference>
<evidence type="ECO:0000313" key="3">
    <source>
        <dbReference type="EMBL" id="MBF6639150.1"/>
    </source>
</evidence>
<gene>
    <name evidence="3" type="ORF">ITX54_21045</name>
</gene>